<dbReference type="Pfam" id="PF07690">
    <property type="entry name" value="MFS_1"/>
    <property type="match status" value="1"/>
</dbReference>
<feature type="transmembrane region" description="Helical" evidence="7">
    <location>
        <begin position="363"/>
        <end position="385"/>
    </location>
</feature>
<keyword evidence="5 7" id="KW-0472">Membrane</keyword>
<protein>
    <submittedName>
        <fullName evidence="8">MFS general substrate transporter</fullName>
    </submittedName>
</protein>
<dbReference type="FunFam" id="1.20.1250.20:FF:000065">
    <property type="entry name" value="Putative MFS pantothenate transporter"/>
    <property type="match status" value="1"/>
</dbReference>
<feature type="transmembrane region" description="Helical" evidence="7">
    <location>
        <begin position="486"/>
        <end position="507"/>
    </location>
</feature>
<evidence type="ECO:0000256" key="5">
    <source>
        <dbReference type="ARBA" id="ARBA00023136"/>
    </source>
</evidence>
<feature type="transmembrane region" description="Helical" evidence="7">
    <location>
        <begin position="253"/>
        <end position="276"/>
    </location>
</feature>
<dbReference type="GO" id="GO:0016020">
    <property type="term" value="C:membrane"/>
    <property type="evidence" value="ECO:0007669"/>
    <property type="project" value="UniProtKB-SubCell"/>
</dbReference>
<organism evidence="8 9">
    <name type="scientific">Melanomma pulvis-pyrius CBS 109.77</name>
    <dbReference type="NCBI Taxonomy" id="1314802"/>
    <lineage>
        <taxon>Eukaryota</taxon>
        <taxon>Fungi</taxon>
        <taxon>Dikarya</taxon>
        <taxon>Ascomycota</taxon>
        <taxon>Pezizomycotina</taxon>
        <taxon>Dothideomycetes</taxon>
        <taxon>Pleosporomycetidae</taxon>
        <taxon>Pleosporales</taxon>
        <taxon>Melanommataceae</taxon>
        <taxon>Melanomma</taxon>
    </lineage>
</organism>
<evidence type="ECO:0000256" key="1">
    <source>
        <dbReference type="ARBA" id="ARBA00004141"/>
    </source>
</evidence>
<proteinExistence type="inferred from homology"/>
<comment type="subcellular location">
    <subcellularLocation>
        <location evidence="1">Membrane</location>
        <topology evidence="1">Multi-pass membrane protein</topology>
    </subcellularLocation>
</comment>
<sequence>MLEERVSGFESSRPASEGGLLVAGVVVDPENSISEFEDDICGGLSAIVMVTSGSSTQKPTRSLKYAWLYIFDWYPSHYSKQEKRLLRKLDAVLLSLCCLCFYIKWLDQNALNSAYVSGMKEELKLQKNQYSLFGTFYNIGYLIFEIPSMMIISRPKLTRYYVPTMEVAWSILTFCQCRLQNEKQIYGLRFLLGVLETPASTGSIYLLTSWYRSDEMFKRAGVWYVSSNVGSMFSGYLQAAAHKNLNGVAGMSGWRWLFIIDGSISMPIAIAGFFMFPGLPTSPKVWWLTEDEKLLAIARMKADGVKESAKIGKRMLKRVFTHWHFYIAVLTYVCFQCTTYVGGQMALWLKDEATKHGTYTVEQINLIPTGVQGVAIVTGILATSLIMIYPMWIVFSVVTFMLLFANVCLLIWEIPLGLHFFVYYLLGLTSCVTPILFPWVNMMMKDDNEARSFTTGAMMTIGWAFFSFYPITVFPVLEAPKWRKGFIVNTVLTCCYWALFLTGQFLWRRDIKSKKYDINTPSDEGMVDKDTPVHVEVAKIETKV</sequence>
<evidence type="ECO:0000256" key="6">
    <source>
        <dbReference type="ARBA" id="ARBA00037968"/>
    </source>
</evidence>
<evidence type="ECO:0000256" key="2">
    <source>
        <dbReference type="ARBA" id="ARBA00022448"/>
    </source>
</evidence>
<feature type="transmembrane region" description="Helical" evidence="7">
    <location>
        <begin position="221"/>
        <end position="241"/>
    </location>
</feature>
<gene>
    <name evidence="8" type="ORF">K505DRAFT_405426</name>
</gene>
<feature type="transmembrane region" description="Helical" evidence="7">
    <location>
        <begin position="392"/>
        <end position="412"/>
    </location>
</feature>
<dbReference type="AlphaFoldDB" id="A0A6A6XNY5"/>
<dbReference type="InterPro" id="IPR011701">
    <property type="entry name" value="MFS"/>
</dbReference>
<comment type="similarity">
    <text evidence="6">Belongs to the major facilitator superfamily. Allantoate permease family.</text>
</comment>
<feature type="transmembrane region" description="Helical" evidence="7">
    <location>
        <begin position="323"/>
        <end position="343"/>
    </location>
</feature>
<evidence type="ECO:0000313" key="8">
    <source>
        <dbReference type="EMBL" id="KAF2798059.1"/>
    </source>
</evidence>
<dbReference type="Gene3D" id="1.20.1250.20">
    <property type="entry name" value="MFS general substrate transporter like domains"/>
    <property type="match status" value="1"/>
</dbReference>
<feature type="transmembrane region" description="Helical" evidence="7">
    <location>
        <begin position="130"/>
        <end position="152"/>
    </location>
</feature>
<evidence type="ECO:0000256" key="4">
    <source>
        <dbReference type="ARBA" id="ARBA00022989"/>
    </source>
</evidence>
<dbReference type="EMBL" id="MU001792">
    <property type="protein sequence ID" value="KAF2798059.1"/>
    <property type="molecule type" value="Genomic_DNA"/>
</dbReference>
<keyword evidence="9" id="KW-1185">Reference proteome</keyword>
<dbReference type="InterPro" id="IPR036259">
    <property type="entry name" value="MFS_trans_sf"/>
</dbReference>
<evidence type="ECO:0000313" key="9">
    <source>
        <dbReference type="Proteomes" id="UP000799757"/>
    </source>
</evidence>
<evidence type="ECO:0000256" key="3">
    <source>
        <dbReference type="ARBA" id="ARBA00022692"/>
    </source>
</evidence>
<name>A0A6A6XNY5_9PLEO</name>
<reference evidence="8" key="1">
    <citation type="journal article" date="2020" name="Stud. Mycol.">
        <title>101 Dothideomycetes genomes: a test case for predicting lifestyles and emergence of pathogens.</title>
        <authorList>
            <person name="Haridas S."/>
            <person name="Albert R."/>
            <person name="Binder M."/>
            <person name="Bloem J."/>
            <person name="Labutti K."/>
            <person name="Salamov A."/>
            <person name="Andreopoulos B."/>
            <person name="Baker S."/>
            <person name="Barry K."/>
            <person name="Bills G."/>
            <person name="Bluhm B."/>
            <person name="Cannon C."/>
            <person name="Castanera R."/>
            <person name="Culley D."/>
            <person name="Daum C."/>
            <person name="Ezra D."/>
            <person name="Gonzalez J."/>
            <person name="Henrissat B."/>
            <person name="Kuo A."/>
            <person name="Liang C."/>
            <person name="Lipzen A."/>
            <person name="Lutzoni F."/>
            <person name="Magnuson J."/>
            <person name="Mondo S."/>
            <person name="Nolan M."/>
            <person name="Ohm R."/>
            <person name="Pangilinan J."/>
            <person name="Park H.-J."/>
            <person name="Ramirez L."/>
            <person name="Alfaro M."/>
            <person name="Sun H."/>
            <person name="Tritt A."/>
            <person name="Yoshinaga Y."/>
            <person name="Zwiers L.-H."/>
            <person name="Turgeon B."/>
            <person name="Goodwin S."/>
            <person name="Spatafora J."/>
            <person name="Crous P."/>
            <person name="Grigoriev I."/>
        </authorList>
    </citation>
    <scope>NUCLEOTIDE SEQUENCE</scope>
    <source>
        <strain evidence="8">CBS 109.77</strain>
    </source>
</reference>
<feature type="transmembrane region" description="Helical" evidence="7">
    <location>
        <begin position="452"/>
        <end position="474"/>
    </location>
</feature>
<keyword evidence="3 7" id="KW-0812">Transmembrane</keyword>
<dbReference type="Proteomes" id="UP000799757">
    <property type="component" value="Unassembled WGS sequence"/>
</dbReference>
<feature type="transmembrane region" description="Helical" evidence="7">
    <location>
        <begin position="418"/>
        <end position="440"/>
    </location>
</feature>
<keyword evidence="4 7" id="KW-1133">Transmembrane helix</keyword>
<dbReference type="PANTHER" id="PTHR43791">
    <property type="entry name" value="PERMEASE-RELATED"/>
    <property type="match status" value="1"/>
</dbReference>
<dbReference type="GO" id="GO:0022857">
    <property type="term" value="F:transmembrane transporter activity"/>
    <property type="evidence" value="ECO:0007669"/>
    <property type="project" value="InterPro"/>
</dbReference>
<evidence type="ECO:0000256" key="7">
    <source>
        <dbReference type="SAM" id="Phobius"/>
    </source>
</evidence>
<keyword evidence="2" id="KW-0813">Transport</keyword>
<dbReference type="SUPFAM" id="SSF103473">
    <property type="entry name" value="MFS general substrate transporter"/>
    <property type="match status" value="1"/>
</dbReference>
<accession>A0A6A6XNY5</accession>
<dbReference type="PANTHER" id="PTHR43791:SF28">
    <property type="entry name" value="MAJOR FACILITATOR SUPERFAMILY (MFS) PROFILE DOMAIN-CONTAINING PROTEIN"/>
    <property type="match status" value="1"/>
</dbReference>
<dbReference type="OrthoDB" id="6132182at2759"/>